<dbReference type="InterPro" id="IPR043502">
    <property type="entry name" value="DNA/RNA_pol_sf"/>
</dbReference>
<feature type="region of interest" description="Disordered" evidence="3">
    <location>
        <begin position="379"/>
        <end position="447"/>
    </location>
</feature>
<dbReference type="EC" id="3.1.26.4" evidence="2"/>
<comment type="similarity">
    <text evidence="1">Belongs to the beta type-B retroviral polymerase family. HERV class-II K(HML-2) pol subfamily.</text>
</comment>
<evidence type="ECO:0000256" key="3">
    <source>
        <dbReference type="SAM" id="MobiDB-lite"/>
    </source>
</evidence>
<evidence type="ECO:0000313" key="6">
    <source>
        <dbReference type="Proteomes" id="UP001176940"/>
    </source>
</evidence>
<evidence type="ECO:0000256" key="1">
    <source>
        <dbReference type="ARBA" id="ARBA00010879"/>
    </source>
</evidence>
<dbReference type="InterPro" id="IPR043128">
    <property type="entry name" value="Rev_trsase/Diguanyl_cyclase"/>
</dbReference>
<dbReference type="PROSITE" id="PS50878">
    <property type="entry name" value="RT_POL"/>
    <property type="match status" value="1"/>
</dbReference>
<evidence type="ECO:0000313" key="5">
    <source>
        <dbReference type="EMBL" id="CAJ0935493.1"/>
    </source>
</evidence>
<dbReference type="InterPro" id="IPR021623">
    <property type="entry name" value="LAP2alpha_C"/>
</dbReference>
<dbReference type="EMBL" id="CAUEEQ010011327">
    <property type="protein sequence ID" value="CAJ0935493.1"/>
    <property type="molecule type" value="Genomic_DNA"/>
</dbReference>
<feature type="region of interest" description="Disordered" evidence="3">
    <location>
        <begin position="730"/>
        <end position="783"/>
    </location>
</feature>
<sequence length="1340" mass="149665">MQMQKAANQWWGLEYTELMNIEDYMATDDEGGGAGKSDNIMESLEKSMNPELVKYGRETEQLNKLSRSEGRQNLFSFDSDVQRLDFSGIEPDIRPFEEKSRRHFLVKCQELSFNILGNVTENAEGPLTNVEPFFVSLALFDVKKNCKLSADFHVDLNPSSAAAAANGSPKKFSSENLIHGIPESQFQVIKEGIFSVTNPHPEVFLVARIEKVLQGNITHCAEPYIKISDPAKTAQKVHKIARQVCSRLGQYRMPFAWAARPVFKDTQGTLDMEGKFSPLYKQDSGKLSNDDLLKLLAEYRKTKSLAHKRAQKSGPGPSPTHSPTRACRSEETRTSISSSYGRLIPSQGWAASLSQSVADLTRVSQTLVSALDRLPLQTPAIASGSQEPPPELSLISHKRSRQERRSESSSRSISPLGPPPRLVSHRSSSPESGEALSDAPSEDTSELDPNQIATMSETVQNLIGAINQTCGIKDPSTEPADQAVSFRRAKPPSKFFAPHPEFEEIVSRERENPTRRFQRGKRLGVLYPFPPELTANWTASPSVDPPVSRLSTNTVLPLSGGASLKDSNDRVIESFAKSAFEAASAALCPAFASTWASKSISKWAKDLRRGILDGAPPAQLAELANQISHAGEYLVSASLDVASCAAQASSNAVAIRRTVWLKAWQADLSSKKSLTSLPFQGSRLFGSQLDQIIKDATGGTSSFLPQAKPRRPPPRRQFRSFRPFRRFAASNSFSQQQQRPQARQEKKAVSFRPTPSWRPRFSQGPGLEDPPRHDSRQDSSPTPRLGGRLLLFRDVWISAVEDAWVREVVSSGYKIEFASRPRDRFFQSRPPRDPALVPGFFSAIASLLKSGVIVPVPEKERFTGFYSNLFVVPKKDGKVRPILDLKLLNRRVRLRHFRMESLRSVIASMEAQEFLCSIDIQDAYLHVPIFPGHHRFLRFAVQRDHFQFVALPFGLATAPRVFTKIMAALMAILRVRGLVLFPYLDDILIKAPSFAQAHESLSIVLDTLARFGWLVNRKKSCLIPSQRIIFLGMLFDTRQSRVFLPTDKRSTLCRDIRLLQGPRPPSLRSAMKVLGRMVATLEAIPFAQFHSRPLQQAILSQWDRSVFSLDRPIKLSFRVRRSLNSWLTSPLISQGRSFLPIHWQVVTTDASLLGWGAVFRHLTVQGRWSLRESSLPINVLEIRAIFLSLRHWERILRGLPVRIQTDNATAVAYVNHQGGTRSSLALAEISKILLWAEATVPVISAVHIPGVENWAADFLSREGLAAGEWSLHPEVFHQICLRWGTPDVDLTASRVNRKVPQFVSRSRDPLAVGVDALAIPWSQFELPYLFPPLPLNFPNC</sequence>
<dbReference type="Gene3D" id="3.30.70.270">
    <property type="match status" value="1"/>
</dbReference>
<proteinExistence type="inferred from homology"/>
<dbReference type="InterPro" id="IPR000477">
    <property type="entry name" value="RT_dom"/>
</dbReference>
<feature type="compositionally biased region" description="Low complexity" evidence="3">
    <location>
        <begin position="313"/>
        <end position="324"/>
    </location>
</feature>
<dbReference type="InterPro" id="IPR052055">
    <property type="entry name" value="Hepadnavirus_pol/RT"/>
</dbReference>
<accession>A0ABN9L7W0</accession>
<dbReference type="Gene3D" id="1.10.287.3160">
    <property type="match status" value="1"/>
</dbReference>
<feature type="compositionally biased region" description="Low complexity" evidence="3">
    <location>
        <begin position="730"/>
        <end position="741"/>
    </location>
</feature>
<organism evidence="5 6">
    <name type="scientific">Ranitomeya imitator</name>
    <name type="common">mimic poison frog</name>
    <dbReference type="NCBI Taxonomy" id="111125"/>
    <lineage>
        <taxon>Eukaryota</taxon>
        <taxon>Metazoa</taxon>
        <taxon>Chordata</taxon>
        <taxon>Craniata</taxon>
        <taxon>Vertebrata</taxon>
        <taxon>Euteleostomi</taxon>
        <taxon>Amphibia</taxon>
        <taxon>Batrachia</taxon>
        <taxon>Anura</taxon>
        <taxon>Neobatrachia</taxon>
        <taxon>Hyloidea</taxon>
        <taxon>Dendrobatidae</taxon>
        <taxon>Dendrobatinae</taxon>
        <taxon>Ranitomeya</taxon>
    </lineage>
</organism>
<feature type="region of interest" description="Disordered" evidence="3">
    <location>
        <begin position="304"/>
        <end position="339"/>
    </location>
</feature>
<feature type="domain" description="Reverse transcriptase" evidence="4">
    <location>
        <begin position="853"/>
        <end position="1035"/>
    </location>
</feature>
<reference evidence="5" key="1">
    <citation type="submission" date="2023-07" db="EMBL/GenBank/DDBJ databases">
        <authorList>
            <person name="Stuckert A."/>
        </authorList>
    </citation>
    <scope>NUCLEOTIDE SEQUENCE</scope>
</reference>
<dbReference type="PANTHER" id="PTHR33050">
    <property type="entry name" value="REVERSE TRANSCRIPTASE DOMAIN-CONTAINING PROTEIN"/>
    <property type="match status" value="1"/>
</dbReference>
<feature type="compositionally biased region" description="Basic residues" evidence="3">
    <location>
        <begin position="708"/>
        <end position="717"/>
    </location>
</feature>
<dbReference type="Proteomes" id="UP001176940">
    <property type="component" value="Unassembled WGS sequence"/>
</dbReference>
<gene>
    <name evidence="5" type="ORF">RIMI_LOCUS6340706</name>
</gene>
<dbReference type="CDD" id="cd03714">
    <property type="entry name" value="RT_DIRS1"/>
    <property type="match status" value="1"/>
</dbReference>
<dbReference type="Pfam" id="PF11560">
    <property type="entry name" value="LAP2alpha"/>
    <property type="match status" value="1"/>
</dbReference>
<evidence type="ECO:0000256" key="2">
    <source>
        <dbReference type="ARBA" id="ARBA00012180"/>
    </source>
</evidence>
<evidence type="ECO:0000259" key="4">
    <source>
        <dbReference type="PROSITE" id="PS50878"/>
    </source>
</evidence>
<name>A0ABN9L7W0_9NEOB</name>
<comment type="caution">
    <text evidence="5">The sequence shown here is derived from an EMBL/GenBank/DDBJ whole genome shotgun (WGS) entry which is preliminary data.</text>
</comment>
<dbReference type="SUPFAM" id="SSF56672">
    <property type="entry name" value="DNA/RNA polymerases"/>
    <property type="match status" value="1"/>
</dbReference>
<protein>
    <recommendedName>
        <fullName evidence="2">ribonuclease H</fullName>
        <ecNumber evidence="2">3.1.26.4</ecNumber>
    </recommendedName>
</protein>
<dbReference type="Pfam" id="PF00078">
    <property type="entry name" value="RVT_1"/>
    <property type="match status" value="1"/>
</dbReference>
<keyword evidence="6" id="KW-1185">Reference proteome</keyword>
<dbReference type="PANTHER" id="PTHR33050:SF7">
    <property type="entry name" value="RIBONUCLEASE H"/>
    <property type="match status" value="1"/>
</dbReference>
<dbReference type="Gene3D" id="3.10.10.10">
    <property type="entry name" value="HIV Type 1 Reverse Transcriptase, subunit A, domain 1"/>
    <property type="match status" value="1"/>
</dbReference>
<dbReference type="CDD" id="cd09275">
    <property type="entry name" value="RNase_HI_RT_DIRS1"/>
    <property type="match status" value="1"/>
</dbReference>
<feature type="region of interest" description="Disordered" evidence="3">
    <location>
        <begin position="697"/>
        <end position="717"/>
    </location>
</feature>